<evidence type="ECO:0000313" key="2">
    <source>
        <dbReference type="Proteomes" id="UP001444625"/>
    </source>
</evidence>
<accession>A0ABU9XJ08</accession>
<proteinExistence type="predicted"/>
<keyword evidence="2" id="KW-1185">Reference proteome</keyword>
<reference evidence="1 2" key="1">
    <citation type="submission" date="2024-05" db="EMBL/GenBank/DDBJ databases">
        <authorList>
            <person name="Haq I."/>
            <person name="Ullah Z."/>
            <person name="Ahmad R."/>
            <person name="Li M."/>
            <person name="Tong Y."/>
        </authorList>
    </citation>
    <scope>NUCLEOTIDE SEQUENCE [LARGE SCALE GENOMIC DNA]</scope>
    <source>
        <strain evidence="1 2">16A2E</strain>
    </source>
</reference>
<comment type="caution">
    <text evidence="1">The sequence shown here is derived from an EMBL/GenBank/DDBJ whole genome shotgun (WGS) entry which is preliminary data.</text>
</comment>
<protein>
    <submittedName>
        <fullName evidence="1">YtxH domain-containing protein</fullName>
    </submittedName>
</protein>
<gene>
    <name evidence="1" type="ORF">ABC228_13835</name>
</gene>
<name>A0ABU9XJ08_9BACI</name>
<evidence type="ECO:0000313" key="1">
    <source>
        <dbReference type="EMBL" id="MEN2768257.1"/>
    </source>
</evidence>
<organism evidence="1 2">
    <name type="scientific">Ornithinibacillus xuwenensis</name>
    <dbReference type="NCBI Taxonomy" id="3144668"/>
    <lineage>
        <taxon>Bacteria</taxon>
        <taxon>Bacillati</taxon>
        <taxon>Bacillota</taxon>
        <taxon>Bacilli</taxon>
        <taxon>Bacillales</taxon>
        <taxon>Bacillaceae</taxon>
        <taxon>Ornithinibacillus</taxon>
    </lineage>
</organism>
<sequence>MGKRRLLTGLAIGAAIGGITALFDRDTRSYTKQKLSTVKDKSSHYMKHPTETIHSARVAVEEFSESFVYQAQNAVNALEQVENTLEKVSSKTKRIDG</sequence>
<dbReference type="RefSeq" id="WP_345825736.1">
    <property type="nucleotide sequence ID" value="NZ_JBDIML010000004.1"/>
</dbReference>
<dbReference type="EMBL" id="JBDIML010000004">
    <property type="protein sequence ID" value="MEN2768257.1"/>
    <property type="molecule type" value="Genomic_DNA"/>
</dbReference>
<dbReference type="Proteomes" id="UP001444625">
    <property type="component" value="Unassembled WGS sequence"/>
</dbReference>